<dbReference type="InterPro" id="IPR007743">
    <property type="entry name" value="Immunity-related_GTPase-like"/>
</dbReference>
<dbReference type="Pfam" id="PF05049">
    <property type="entry name" value="IIGP"/>
    <property type="match status" value="1"/>
</dbReference>
<reference evidence="6" key="2">
    <citation type="submission" date="2020-11" db="EMBL/GenBank/DDBJ databases">
        <authorList>
            <person name="McCartney M.A."/>
            <person name="Auch B."/>
            <person name="Kono T."/>
            <person name="Mallez S."/>
            <person name="Becker A."/>
            <person name="Gohl D.M."/>
            <person name="Silverstein K.A.T."/>
            <person name="Koren S."/>
            <person name="Bechman K.B."/>
            <person name="Herman A."/>
            <person name="Abrahante J.E."/>
            <person name="Garbe J."/>
        </authorList>
    </citation>
    <scope>NUCLEOTIDE SEQUENCE</scope>
    <source>
        <strain evidence="6">Duluth1</strain>
        <tissue evidence="6">Whole animal</tissue>
    </source>
</reference>
<dbReference type="GO" id="GO:0016787">
    <property type="term" value="F:hydrolase activity"/>
    <property type="evidence" value="ECO:0007669"/>
    <property type="project" value="UniProtKB-KW"/>
</dbReference>
<evidence type="ECO:0000313" key="7">
    <source>
        <dbReference type="Proteomes" id="UP000828390"/>
    </source>
</evidence>
<dbReference type="GO" id="GO:0016020">
    <property type="term" value="C:membrane"/>
    <property type="evidence" value="ECO:0007669"/>
    <property type="project" value="InterPro"/>
</dbReference>
<gene>
    <name evidence="6" type="ORF">DPMN_053119</name>
</gene>
<dbReference type="AlphaFoldDB" id="A0A9D4CN01"/>
<evidence type="ECO:0000313" key="6">
    <source>
        <dbReference type="EMBL" id="KAH3727190.1"/>
    </source>
</evidence>
<dbReference type="InterPro" id="IPR051515">
    <property type="entry name" value="IRG"/>
</dbReference>
<organism evidence="6 7">
    <name type="scientific">Dreissena polymorpha</name>
    <name type="common">Zebra mussel</name>
    <name type="synonym">Mytilus polymorpha</name>
    <dbReference type="NCBI Taxonomy" id="45954"/>
    <lineage>
        <taxon>Eukaryota</taxon>
        <taxon>Metazoa</taxon>
        <taxon>Spiralia</taxon>
        <taxon>Lophotrochozoa</taxon>
        <taxon>Mollusca</taxon>
        <taxon>Bivalvia</taxon>
        <taxon>Autobranchia</taxon>
        <taxon>Heteroconchia</taxon>
        <taxon>Euheterodonta</taxon>
        <taxon>Imparidentia</taxon>
        <taxon>Neoheterodontei</taxon>
        <taxon>Myida</taxon>
        <taxon>Dreissenoidea</taxon>
        <taxon>Dreissenidae</taxon>
        <taxon>Dreissena</taxon>
    </lineage>
</organism>
<protein>
    <recommendedName>
        <fullName evidence="5">IRG-type G domain-containing protein</fullName>
    </recommendedName>
</protein>
<dbReference type="PROSITE" id="PS51716">
    <property type="entry name" value="G_IRG"/>
    <property type="match status" value="1"/>
</dbReference>
<reference evidence="6" key="1">
    <citation type="journal article" date="2019" name="bioRxiv">
        <title>The Genome of the Zebra Mussel, Dreissena polymorpha: A Resource for Invasive Species Research.</title>
        <authorList>
            <person name="McCartney M.A."/>
            <person name="Auch B."/>
            <person name="Kono T."/>
            <person name="Mallez S."/>
            <person name="Zhang Y."/>
            <person name="Obille A."/>
            <person name="Becker A."/>
            <person name="Abrahante J.E."/>
            <person name="Garbe J."/>
            <person name="Badalamenti J.P."/>
            <person name="Herman A."/>
            <person name="Mangelson H."/>
            <person name="Liachko I."/>
            <person name="Sullivan S."/>
            <person name="Sone E.D."/>
            <person name="Koren S."/>
            <person name="Silverstein K.A.T."/>
            <person name="Beckman K.B."/>
            <person name="Gohl D.M."/>
        </authorList>
    </citation>
    <scope>NUCLEOTIDE SEQUENCE</scope>
    <source>
        <strain evidence="6">Duluth1</strain>
        <tissue evidence="6">Whole animal</tissue>
    </source>
</reference>
<dbReference type="FunFam" id="3.40.50.300:FF:000541">
    <property type="entry name" value="Immunity related GTPase M"/>
    <property type="match status" value="1"/>
</dbReference>
<dbReference type="SUPFAM" id="SSF52540">
    <property type="entry name" value="P-loop containing nucleoside triphosphate hydrolases"/>
    <property type="match status" value="1"/>
</dbReference>
<sequence>MENEIRRNMDEWKTCTIKIAISGSSGTGKSSFINAFRGLQDYDTDAAPVGTNETTMDPTVHRHPGYPNIELWDLPGVGTPTFPKETYLRKINVDTYDFFLLMTCTRFYDDDRWLAKEIISRKKRCYFLRTKIDDDIRNGKRSKKDFNTAEWLEDNKRKSLKDLYDGGVSNPVVFLISSAWPMQYDFVALQQQLIDDSPALKREAVVLSLTAISEKMLKGKLEVLKSRIGKHSTLAVLGSLVPIPIVGWKVNYAVMKNAVELYREQFGIDDKSLMKVAHQKCVSLEKLKQDLCLESDKIFRSQGDFFNFCEEAYDQALVGTFAKAIPIVGSIISAVKTAPAAAAIQNKLLDLCYKEACRAFQYQSE</sequence>
<evidence type="ECO:0000259" key="5">
    <source>
        <dbReference type="PROSITE" id="PS51716"/>
    </source>
</evidence>
<keyword evidence="4" id="KW-0342">GTP-binding</keyword>
<evidence type="ECO:0000256" key="2">
    <source>
        <dbReference type="ARBA" id="ARBA00022741"/>
    </source>
</evidence>
<comment type="caution">
    <text evidence="6">The sequence shown here is derived from an EMBL/GenBank/DDBJ whole genome shotgun (WGS) entry which is preliminary data.</text>
</comment>
<name>A0A9D4CN01_DREPO</name>
<dbReference type="GO" id="GO:0005525">
    <property type="term" value="F:GTP binding"/>
    <property type="evidence" value="ECO:0007669"/>
    <property type="project" value="UniProtKB-KW"/>
</dbReference>
<keyword evidence="2" id="KW-0547">Nucleotide-binding</keyword>
<evidence type="ECO:0000256" key="4">
    <source>
        <dbReference type="ARBA" id="ARBA00023134"/>
    </source>
</evidence>
<accession>A0A9D4CN01</accession>
<keyword evidence="3" id="KW-0378">Hydrolase</keyword>
<dbReference type="EMBL" id="JAIWYP010000012">
    <property type="protein sequence ID" value="KAH3727190.1"/>
    <property type="molecule type" value="Genomic_DNA"/>
</dbReference>
<dbReference type="PANTHER" id="PTHR32341">
    <property type="entry name" value="INTERFERON-INDUCIBLE GTPASE"/>
    <property type="match status" value="1"/>
</dbReference>
<keyword evidence="7" id="KW-1185">Reference proteome</keyword>
<dbReference type="Gene3D" id="3.40.50.300">
    <property type="entry name" value="P-loop containing nucleotide triphosphate hydrolases"/>
    <property type="match status" value="1"/>
</dbReference>
<dbReference type="PANTHER" id="PTHR32341:SF10">
    <property type="entry name" value="INTERFERON-INDUCIBLE GTPASE 5"/>
    <property type="match status" value="1"/>
</dbReference>
<dbReference type="InterPro" id="IPR030385">
    <property type="entry name" value="G_IRG_dom"/>
</dbReference>
<proteinExistence type="inferred from homology"/>
<dbReference type="InterPro" id="IPR027417">
    <property type="entry name" value="P-loop_NTPase"/>
</dbReference>
<evidence type="ECO:0000256" key="3">
    <source>
        <dbReference type="ARBA" id="ARBA00022801"/>
    </source>
</evidence>
<feature type="domain" description="IRG-type G" evidence="5">
    <location>
        <begin position="15"/>
        <end position="196"/>
    </location>
</feature>
<evidence type="ECO:0000256" key="1">
    <source>
        <dbReference type="ARBA" id="ARBA00005429"/>
    </source>
</evidence>
<dbReference type="Proteomes" id="UP000828390">
    <property type="component" value="Unassembled WGS sequence"/>
</dbReference>
<comment type="similarity">
    <text evidence="1">Belongs to the TRAFAC class dynamin-like GTPase superfamily. IRG family.</text>
</comment>